<feature type="chain" id="PRO_5021287098" evidence="1">
    <location>
        <begin position="21"/>
        <end position="323"/>
    </location>
</feature>
<dbReference type="GO" id="GO:0005975">
    <property type="term" value="P:carbohydrate metabolic process"/>
    <property type="evidence" value="ECO:0007669"/>
    <property type="project" value="InterPro"/>
</dbReference>
<evidence type="ECO:0000313" key="3">
    <source>
        <dbReference type="Proteomes" id="UP000319175"/>
    </source>
</evidence>
<dbReference type="CDD" id="cd10963">
    <property type="entry name" value="CE4_RC0012_like"/>
    <property type="match status" value="1"/>
</dbReference>
<evidence type="ECO:0000313" key="2">
    <source>
        <dbReference type="EMBL" id="TPD71219.1"/>
    </source>
</evidence>
<protein>
    <submittedName>
        <fullName evidence="2">Polysaccharide deacetylase</fullName>
    </submittedName>
</protein>
<comment type="caution">
    <text evidence="2">The sequence shown here is derived from an EMBL/GenBank/DDBJ whole genome shotgun (WGS) entry which is preliminary data.</text>
</comment>
<feature type="signal peptide" evidence="1">
    <location>
        <begin position="1"/>
        <end position="20"/>
    </location>
</feature>
<dbReference type="OrthoDB" id="1331280at2"/>
<name>A0A501QEB2_9FLAO</name>
<gene>
    <name evidence="2" type="ORF">FJA49_04795</name>
</gene>
<keyword evidence="3" id="KW-1185">Reference proteome</keyword>
<keyword evidence="1" id="KW-0732">Signal</keyword>
<dbReference type="AlphaFoldDB" id="A0A501QEB2"/>
<dbReference type="SUPFAM" id="SSF88713">
    <property type="entry name" value="Glycoside hydrolase/deacetylase"/>
    <property type="match status" value="1"/>
</dbReference>
<dbReference type="Gene3D" id="3.20.20.370">
    <property type="entry name" value="Glycoside hydrolase/deacetylase"/>
    <property type="match status" value="1"/>
</dbReference>
<evidence type="ECO:0000256" key="1">
    <source>
        <dbReference type="SAM" id="SignalP"/>
    </source>
</evidence>
<dbReference type="InterPro" id="IPR011330">
    <property type="entry name" value="Glyco_hydro/deAcase_b/a-brl"/>
</dbReference>
<dbReference type="EMBL" id="VFJE01000051">
    <property type="protein sequence ID" value="TPD71219.1"/>
    <property type="molecule type" value="Genomic_DNA"/>
</dbReference>
<sequence>MRNKSLLICLLFFFCTSAWSQATISNYKVFLATASSGSKNLLIIRKFEQYGNTNYLAVDLNTMETQILRGDKLKTNGINWQKLYSDYASTSYIKALAYAKNQSFALQDAGIIHGWPKEKGITLTIDLCPSHKPLDRIIFTSLISEFGKIEKPVPIALSITGRFMLDHSDDIEWLKSLETKGDIDITWVNHTYNHHYDPKIPLAENFLLEPGTNIDFEVLQTEIALIERQLLPSVFFRFPGLVSDNSVTNSIINYGLIPIGSDAWLAKGQKANAGSIVLIHGNGNEPVGVTDFIKLLQSEKQEVFNKQWLLYDLKESISEEFKQ</sequence>
<proteinExistence type="predicted"/>
<reference evidence="2 3" key="1">
    <citation type="submission" date="2019-06" db="EMBL/GenBank/DDBJ databases">
        <title>Flavobacterium sp. MaA-Y11 from geoumgang.</title>
        <authorList>
            <person name="Jeong S."/>
        </authorList>
    </citation>
    <scope>NUCLEOTIDE SEQUENCE [LARGE SCALE GENOMIC DNA]</scope>
    <source>
        <strain evidence="2 3">MaA-Y11</strain>
    </source>
</reference>
<dbReference type="Proteomes" id="UP000319175">
    <property type="component" value="Unassembled WGS sequence"/>
</dbReference>
<reference evidence="2 3" key="2">
    <citation type="submission" date="2019-06" db="EMBL/GenBank/DDBJ databases">
        <authorList>
            <person name="Seo Y."/>
        </authorList>
    </citation>
    <scope>NUCLEOTIDE SEQUENCE [LARGE SCALE GENOMIC DNA]</scope>
    <source>
        <strain evidence="2 3">MaA-Y11</strain>
    </source>
</reference>
<organism evidence="2 3">
    <name type="scientific">Flavobacterium microcysteis</name>
    <dbReference type="NCBI Taxonomy" id="2596891"/>
    <lineage>
        <taxon>Bacteria</taxon>
        <taxon>Pseudomonadati</taxon>
        <taxon>Bacteroidota</taxon>
        <taxon>Flavobacteriia</taxon>
        <taxon>Flavobacteriales</taxon>
        <taxon>Flavobacteriaceae</taxon>
        <taxon>Flavobacterium</taxon>
    </lineage>
</organism>
<accession>A0A501QEB2</accession>
<dbReference type="RefSeq" id="WP_139999409.1">
    <property type="nucleotide sequence ID" value="NZ_VFJE01000051.1"/>
</dbReference>